<gene>
    <name evidence="6" type="ORF">LSTR_LSTR003112</name>
</gene>
<dbReference type="SMR" id="A0A482WX12"/>
<evidence type="ECO:0000313" key="7">
    <source>
        <dbReference type="Proteomes" id="UP000291343"/>
    </source>
</evidence>
<comment type="caution">
    <text evidence="6">The sequence shown here is derived from an EMBL/GenBank/DDBJ whole genome shotgun (WGS) entry which is preliminary data.</text>
</comment>
<evidence type="ECO:0000256" key="2">
    <source>
        <dbReference type="ARBA" id="ARBA00023136"/>
    </source>
</evidence>
<dbReference type="PROSITE" id="PS50236">
    <property type="entry name" value="CHCR"/>
    <property type="match status" value="1"/>
</dbReference>
<dbReference type="GO" id="GO:0034058">
    <property type="term" value="P:endosomal vesicle fusion"/>
    <property type="evidence" value="ECO:0007669"/>
    <property type="project" value="TreeGrafter"/>
</dbReference>
<dbReference type="GO" id="GO:0005737">
    <property type="term" value="C:cytoplasm"/>
    <property type="evidence" value="ECO:0007669"/>
    <property type="project" value="TreeGrafter"/>
</dbReference>
<dbReference type="InterPro" id="IPR001180">
    <property type="entry name" value="CNH_dom"/>
</dbReference>
<reference evidence="6 7" key="1">
    <citation type="journal article" date="2017" name="Gigascience">
        <title>Genome sequence of the small brown planthopper, Laodelphax striatellus.</title>
        <authorList>
            <person name="Zhu J."/>
            <person name="Jiang F."/>
            <person name="Wang X."/>
            <person name="Yang P."/>
            <person name="Bao Y."/>
            <person name="Zhao W."/>
            <person name="Wang W."/>
            <person name="Lu H."/>
            <person name="Wang Q."/>
            <person name="Cui N."/>
            <person name="Li J."/>
            <person name="Chen X."/>
            <person name="Luo L."/>
            <person name="Yu J."/>
            <person name="Kang L."/>
            <person name="Cui F."/>
        </authorList>
    </citation>
    <scope>NUCLEOTIDE SEQUENCE [LARGE SCALE GENOMIC DNA]</scope>
    <source>
        <strain evidence="6">Lst14</strain>
    </source>
</reference>
<dbReference type="InterPro" id="IPR019452">
    <property type="entry name" value="VPS39/TGF_beta_rcpt-assoc_1"/>
</dbReference>
<protein>
    <recommendedName>
        <fullName evidence="5">CNH domain-containing protein</fullName>
    </recommendedName>
</protein>
<comment type="subcellular location">
    <subcellularLocation>
        <location evidence="1">Endomembrane system</location>
        <topology evidence="1">Peripheral membrane protein</topology>
    </subcellularLocation>
</comment>
<dbReference type="OrthoDB" id="5325112at2759"/>
<dbReference type="FunCoup" id="A0A482WX12">
    <property type="interactions" value="2184"/>
</dbReference>
<dbReference type="PROSITE" id="PS50219">
    <property type="entry name" value="CNH"/>
    <property type="match status" value="1"/>
</dbReference>
<dbReference type="Pfam" id="PF10366">
    <property type="entry name" value="Vps39_1"/>
    <property type="match status" value="1"/>
</dbReference>
<dbReference type="EMBL" id="QKKF02023479">
    <property type="protein sequence ID" value="RZF37701.1"/>
    <property type="molecule type" value="Genomic_DNA"/>
</dbReference>
<evidence type="ECO:0000259" key="5">
    <source>
        <dbReference type="PROSITE" id="PS50219"/>
    </source>
</evidence>
<dbReference type="SMART" id="SM00036">
    <property type="entry name" value="CNH"/>
    <property type="match status" value="1"/>
</dbReference>
<dbReference type="Pfam" id="PF00780">
    <property type="entry name" value="CNH"/>
    <property type="match status" value="1"/>
</dbReference>
<dbReference type="InParanoid" id="A0A482WX12"/>
<proteinExistence type="inferred from homology"/>
<keyword evidence="7" id="KW-1185">Reference proteome</keyword>
<dbReference type="InterPro" id="IPR000547">
    <property type="entry name" value="Clathrin_H-chain/VPS_repeat"/>
</dbReference>
<dbReference type="PANTHER" id="PTHR12894:SF49">
    <property type="entry name" value="VAM6_VPS39-LIKE PROTEIN"/>
    <property type="match status" value="1"/>
</dbReference>
<comment type="similarity">
    <text evidence="3">Belongs to the VAM6/VPS39 family.</text>
</comment>
<dbReference type="GO" id="GO:0016020">
    <property type="term" value="C:membrane"/>
    <property type="evidence" value="ECO:0007669"/>
    <property type="project" value="TreeGrafter"/>
</dbReference>
<dbReference type="GO" id="GO:0012505">
    <property type="term" value="C:endomembrane system"/>
    <property type="evidence" value="ECO:0007669"/>
    <property type="project" value="UniProtKB-SubCell"/>
</dbReference>
<dbReference type="GO" id="GO:0006914">
    <property type="term" value="P:autophagy"/>
    <property type="evidence" value="ECO:0007669"/>
    <property type="project" value="TreeGrafter"/>
</dbReference>
<dbReference type="AlphaFoldDB" id="A0A482WX12"/>
<sequence length="849" mass="97619">MLEAYETQHLLKLTVQIESLAAYDDNLLVGTKQGHLLMYSVTPRSGELKRDMQLLRYNKLFSKKPIQQLEVVPEHNILIRLSDNIISVHDMAIINFPIITTIQKTKGATLFTMDVKKQESLTGGLAVTVRICVAVKRKLQLYYWKNADFHEFRSDLTVADVPRALDWCNETLVIGLKNDYWLIELSEAAKPKELFPTGKSLEPIITKLTDNTFAVAKETQSVFMNYLGEPTVTYAIKWADTPIGLAYDDPYLLALLPNGVQVQTFEPVMNVQTLPVKGCTVIRRCKQGVVYVASVDHVWCLQSVPREKQIHVLLERKQFQLALKLTNSSENSEEDKKKNVHQIQTLYAFDLFRKKQFHDSMKEFMKLNTDPYDVIRLFPTLLPQQARGDAVSVDSGLEKLENKDLESGLLALIEYLTAVRVQMKTRSAESSSDQKLLQIIDTTLLKCYLQTNDAFVAPLLRRNHCHLEETERTLKKHQKYNELVILYQTKGIHNKALEILQKQSDVADGGLRGPDWTIQYLQGLGKEHINLIIQFSGWVLDKHPEEGLKIFTEDMPEVEQLPRPRILDYLLRTQKSLVIPYLEHVIHVWKDTNPLFHNVLIHQYREKVLELCRDGATQVQLQQGNNLRTKLLNFLEKSDHYIPETVHVHFPYDSMYEERAIILERLGKHEQALSIYVIIMNDIERAVAYCDRVHTKGSTDVFVPLIRLLVDPPTASGWLGGLSAGPDKMSRPNVDKALEILERKADKIPPLAVLERLPDNIPLSKIKHFLAASLQNQLNNRRRTQMLKGLLYAEHLQVQEMRMHYESKSVLMTDMNICPVCKKRFGNQSAFVRYPNGDILHYSCRFVKD</sequence>
<evidence type="ECO:0000256" key="1">
    <source>
        <dbReference type="ARBA" id="ARBA00004184"/>
    </source>
</evidence>
<dbReference type="STRING" id="195883.A0A482WX12"/>
<evidence type="ECO:0000256" key="4">
    <source>
        <dbReference type="PROSITE-ProRule" id="PRU01006"/>
    </source>
</evidence>
<dbReference type="Pfam" id="PF10367">
    <property type="entry name" value="zf-Vps39_C"/>
    <property type="match status" value="1"/>
</dbReference>
<feature type="domain" description="CNH" evidence="5">
    <location>
        <begin position="14"/>
        <end position="289"/>
    </location>
</feature>
<dbReference type="InterPro" id="IPR032914">
    <property type="entry name" value="Vam6/VPS39/TRAP1"/>
</dbReference>
<keyword evidence="2" id="KW-0472">Membrane</keyword>
<accession>A0A482WX12</accession>
<dbReference type="InterPro" id="IPR019453">
    <property type="entry name" value="VPS39/TGFA1_Znf"/>
</dbReference>
<name>A0A482WX12_LAOST</name>
<evidence type="ECO:0000313" key="6">
    <source>
        <dbReference type="EMBL" id="RZF37701.1"/>
    </source>
</evidence>
<dbReference type="Proteomes" id="UP000291343">
    <property type="component" value="Unassembled WGS sequence"/>
</dbReference>
<dbReference type="GO" id="GO:0006886">
    <property type="term" value="P:intracellular protein transport"/>
    <property type="evidence" value="ECO:0007669"/>
    <property type="project" value="UniProtKB-UniRule"/>
</dbReference>
<feature type="repeat" description="CHCR" evidence="4">
    <location>
        <begin position="554"/>
        <end position="718"/>
    </location>
</feature>
<dbReference type="PANTHER" id="PTHR12894">
    <property type="entry name" value="CNH DOMAIN CONTAINING"/>
    <property type="match status" value="1"/>
</dbReference>
<organism evidence="6 7">
    <name type="scientific">Laodelphax striatellus</name>
    <name type="common">Small brown planthopper</name>
    <name type="synonym">Delphax striatella</name>
    <dbReference type="NCBI Taxonomy" id="195883"/>
    <lineage>
        <taxon>Eukaryota</taxon>
        <taxon>Metazoa</taxon>
        <taxon>Ecdysozoa</taxon>
        <taxon>Arthropoda</taxon>
        <taxon>Hexapoda</taxon>
        <taxon>Insecta</taxon>
        <taxon>Pterygota</taxon>
        <taxon>Neoptera</taxon>
        <taxon>Paraneoptera</taxon>
        <taxon>Hemiptera</taxon>
        <taxon>Auchenorrhyncha</taxon>
        <taxon>Fulgoroidea</taxon>
        <taxon>Delphacidae</taxon>
        <taxon>Criomorphinae</taxon>
        <taxon>Laodelphax</taxon>
    </lineage>
</organism>
<evidence type="ECO:0000256" key="3">
    <source>
        <dbReference type="ARBA" id="ARBA00038201"/>
    </source>
</evidence>